<dbReference type="GO" id="GO:0032259">
    <property type="term" value="P:methylation"/>
    <property type="evidence" value="ECO:0007669"/>
    <property type="project" value="UniProtKB-KW"/>
</dbReference>
<evidence type="ECO:0000259" key="2">
    <source>
        <dbReference type="Pfam" id="PF13649"/>
    </source>
</evidence>
<dbReference type="Proteomes" id="UP000004221">
    <property type="component" value="Unassembled WGS sequence"/>
</dbReference>
<keyword evidence="1 3" id="KW-0808">Transferase</keyword>
<feature type="domain" description="Methyltransferase" evidence="2">
    <location>
        <begin position="38"/>
        <end position="136"/>
    </location>
</feature>
<gene>
    <name evidence="3" type="ORF">NITHO_2790017</name>
</gene>
<keyword evidence="4" id="KW-1185">Reference proteome</keyword>
<dbReference type="InterPro" id="IPR029063">
    <property type="entry name" value="SAM-dependent_MTases_sf"/>
</dbReference>
<dbReference type="PANTHER" id="PTHR43861">
    <property type="entry name" value="TRANS-ACONITATE 2-METHYLTRANSFERASE-RELATED"/>
    <property type="match status" value="1"/>
</dbReference>
<dbReference type="RefSeq" id="WP_008477527.1">
    <property type="nucleotide sequence ID" value="NZ_CAGS01000200.1"/>
</dbReference>
<dbReference type="Pfam" id="PF13649">
    <property type="entry name" value="Methyltransf_25"/>
    <property type="match status" value="1"/>
</dbReference>
<comment type="caution">
    <text evidence="3">The sequence shown here is derived from an EMBL/GenBank/DDBJ whole genome shotgun (WGS) entry which is preliminary data.</text>
</comment>
<evidence type="ECO:0000313" key="4">
    <source>
        <dbReference type="Proteomes" id="UP000004221"/>
    </source>
</evidence>
<dbReference type="GO" id="GO:0008168">
    <property type="term" value="F:methyltransferase activity"/>
    <property type="evidence" value="ECO:0007669"/>
    <property type="project" value="UniProtKB-KW"/>
</dbReference>
<name>I4EGP1_9BACT</name>
<dbReference type="AlphaFoldDB" id="I4EGP1"/>
<dbReference type="EMBL" id="CAGS01000200">
    <property type="protein sequence ID" value="CCF83853.1"/>
    <property type="molecule type" value="Genomic_DNA"/>
</dbReference>
<protein>
    <submittedName>
        <fullName evidence="3">Methyltransferase type 11</fullName>
    </submittedName>
</protein>
<evidence type="ECO:0000256" key="1">
    <source>
        <dbReference type="ARBA" id="ARBA00022679"/>
    </source>
</evidence>
<dbReference type="SUPFAM" id="SSF53335">
    <property type="entry name" value="S-adenosyl-L-methionine-dependent methyltransferases"/>
    <property type="match status" value="1"/>
</dbReference>
<dbReference type="InterPro" id="IPR041698">
    <property type="entry name" value="Methyltransf_25"/>
</dbReference>
<evidence type="ECO:0000313" key="3">
    <source>
        <dbReference type="EMBL" id="CCF83853.1"/>
    </source>
</evidence>
<dbReference type="OrthoDB" id="9811589at2"/>
<organism evidence="3 4">
    <name type="scientific">Nitrolancea hollandica Lb</name>
    <dbReference type="NCBI Taxonomy" id="1129897"/>
    <lineage>
        <taxon>Bacteria</taxon>
        <taxon>Pseudomonadati</taxon>
        <taxon>Thermomicrobiota</taxon>
        <taxon>Thermomicrobia</taxon>
        <taxon>Sphaerobacterales</taxon>
        <taxon>Sphaerobacterineae</taxon>
        <taxon>Sphaerobacteraceae</taxon>
        <taxon>Nitrolancea</taxon>
    </lineage>
</organism>
<dbReference type="CDD" id="cd02440">
    <property type="entry name" value="AdoMet_MTases"/>
    <property type="match status" value="1"/>
</dbReference>
<reference evidence="3 4" key="1">
    <citation type="journal article" date="2012" name="ISME J.">
        <title>Nitrification expanded: discovery, physiology and genomics of a nitrite-oxidizing bacterium from the phylum Chloroflexi.</title>
        <authorList>
            <person name="Sorokin D.Y."/>
            <person name="Lucker S."/>
            <person name="Vejmelkova D."/>
            <person name="Kostrikina N.A."/>
            <person name="Kleerebezem R."/>
            <person name="Rijpstra W.I."/>
            <person name="Damste J.S."/>
            <person name="Le Paslier D."/>
            <person name="Muyzer G."/>
            <person name="Wagner M."/>
            <person name="van Loosdrecht M.C."/>
            <person name="Daims H."/>
        </authorList>
    </citation>
    <scope>NUCLEOTIDE SEQUENCE [LARGE SCALE GENOMIC DNA]</scope>
    <source>
        <strain evidence="4">none</strain>
    </source>
</reference>
<sequence>MSDDPYAAIAPYYDLEHGDFDADVELYLGYASMIGSPILELGCGSGRLLVPLAQAGHDVSGIDSSAAMIELAHKRLAAEGLSRVDARIGDMRVIDGYDDSHFRMVFAAFNSFLHLETREEQLAALAAARRVLHHNGLLIVDVFQPTPAVLQNLDDQFRLDGQWVLPNGERIDRMSSWRLHVAEQRIETTLFYDRLLPTGELRRTVASYVTRYVHRFEMEGLLSEAGFELEGIYGSYQLEPLDDSSRTMIFVAHRR</sequence>
<dbReference type="Gene3D" id="3.40.50.150">
    <property type="entry name" value="Vaccinia Virus protein VP39"/>
    <property type="match status" value="1"/>
</dbReference>
<accession>I4EGP1</accession>
<proteinExistence type="predicted"/>
<keyword evidence="3" id="KW-0489">Methyltransferase</keyword>